<keyword evidence="1" id="KW-0805">Transcription regulation</keyword>
<keyword evidence="2" id="KW-0238">DNA-binding</keyword>
<evidence type="ECO:0000256" key="1">
    <source>
        <dbReference type="ARBA" id="ARBA00023015"/>
    </source>
</evidence>
<dbReference type="CDD" id="cd00090">
    <property type="entry name" value="HTH_ARSR"/>
    <property type="match status" value="1"/>
</dbReference>
<evidence type="ECO:0000256" key="3">
    <source>
        <dbReference type="ARBA" id="ARBA00023163"/>
    </source>
</evidence>
<sequence length="139" mass="16177">MKPYQLFFHHYHKMYRPFVSKLNVHLAKHQLHSSQWSALVLLKNEGPLTIVEIASHQNVEKPTISRTVKRLVELGFVEQTPGKDKREKRIEITRLGEAVCTEIRETVEQFEVDALQGISEEEQIAVSRILATVYENLRK</sequence>
<evidence type="ECO:0000313" key="5">
    <source>
        <dbReference type="EMBL" id="RDW18045.1"/>
    </source>
</evidence>
<dbReference type="PROSITE" id="PS50995">
    <property type="entry name" value="HTH_MARR_2"/>
    <property type="match status" value="1"/>
</dbReference>
<reference evidence="6" key="1">
    <citation type="submission" date="2017-11" db="EMBL/GenBank/DDBJ databases">
        <authorList>
            <person name="Zhu W."/>
        </authorList>
    </citation>
    <scope>NUCLEOTIDE SEQUENCE [LARGE SCALE GENOMIC DNA]</scope>
    <source>
        <strain evidence="6">CAU 1051</strain>
    </source>
</reference>
<dbReference type="GO" id="GO:0003700">
    <property type="term" value="F:DNA-binding transcription factor activity"/>
    <property type="evidence" value="ECO:0007669"/>
    <property type="project" value="InterPro"/>
</dbReference>
<name>A0A3D8PST1_9BACI</name>
<dbReference type="AlphaFoldDB" id="A0A3D8PST1"/>
<dbReference type="InterPro" id="IPR036390">
    <property type="entry name" value="WH_DNA-bd_sf"/>
</dbReference>
<dbReference type="InterPro" id="IPR011991">
    <property type="entry name" value="ArsR-like_HTH"/>
</dbReference>
<feature type="domain" description="HTH marR-type" evidence="4">
    <location>
        <begin position="4"/>
        <end position="135"/>
    </location>
</feature>
<evidence type="ECO:0000256" key="2">
    <source>
        <dbReference type="ARBA" id="ARBA00023125"/>
    </source>
</evidence>
<accession>A0A3D8PST1</accession>
<keyword evidence="3" id="KW-0804">Transcription</keyword>
<dbReference type="SUPFAM" id="SSF46785">
    <property type="entry name" value="Winged helix' DNA-binding domain"/>
    <property type="match status" value="1"/>
</dbReference>
<proteinExistence type="predicted"/>
<comment type="caution">
    <text evidence="5">The sequence shown here is derived from an EMBL/GenBank/DDBJ whole genome shotgun (WGS) entry which is preliminary data.</text>
</comment>
<dbReference type="Proteomes" id="UP000256520">
    <property type="component" value="Unassembled WGS sequence"/>
</dbReference>
<dbReference type="PRINTS" id="PR00598">
    <property type="entry name" value="HTHMARR"/>
</dbReference>
<dbReference type="GO" id="GO:0006950">
    <property type="term" value="P:response to stress"/>
    <property type="evidence" value="ECO:0007669"/>
    <property type="project" value="TreeGrafter"/>
</dbReference>
<dbReference type="PANTHER" id="PTHR33164:SF64">
    <property type="entry name" value="TRANSCRIPTIONAL REGULATOR SLYA"/>
    <property type="match status" value="1"/>
</dbReference>
<dbReference type="PANTHER" id="PTHR33164">
    <property type="entry name" value="TRANSCRIPTIONAL REGULATOR, MARR FAMILY"/>
    <property type="match status" value="1"/>
</dbReference>
<dbReference type="SMART" id="SM00347">
    <property type="entry name" value="HTH_MARR"/>
    <property type="match status" value="1"/>
</dbReference>
<evidence type="ECO:0000259" key="4">
    <source>
        <dbReference type="PROSITE" id="PS50995"/>
    </source>
</evidence>
<dbReference type="Pfam" id="PF01047">
    <property type="entry name" value="MarR"/>
    <property type="match status" value="1"/>
</dbReference>
<organism evidence="5 6">
    <name type="scientific">Oceanobacillus chungangensis</name>
    <dbReference type="NCBI Taxonomy" id="1229152"/>
    <lineage>
        <taxon>Bacteria</taxon>
        <taxon>Bacillati</taxon>
        <taxon>Bacillota</taxon>
        <taxon>Bacilli</taxon>
        <taxon>Bacillales</taxon>
        <taxon>Bacillaceae</taxon>
        <taxon>Oceanobacillus</taxon>
    </lineage>
</organism>
<dbReference type="Gene3D" id="1.10.10.10">
    <property type="entry name" value="Winged helix-like DNA-binding domain superfamily/Winged helix DNA-binding domain"/>
    <property type="match status" value="1"/>
</dbReference>
<dbReference type="InterPro" id="IPR039422">
    <property type="entry name" value="MarR/SlyA-like"/>
</dbReference>
<dbReference type="EMBL" id="PIOD01000011">
    <property type="protein sequence ID" value="RDW18045.1"/>
    <property type="molecule type" value="Genomic_DNA"/>
</dbReference>
<dbReference type="OrthoDB" id="1904211at2"/>
<keyword evidence="6" id="KW-1185">Reference proteome</keyword>
<dbReference type="InterPro" id="IPR000835">
    <property type="entry name" value="HTH_MarR-typ"/>
</dbReference>
<gene>
    <name evidence="5" type="ORF">CWR45_11900</name>
</gene>
<dbReference type="GO" id="GO:0003677">
    <property type="term" value="F:DNA binding"/>
    <property type="evidence" value="ECO:0007669"/>
    <property type="project" value="UniProtKB-KW"/>
</dbReference>
<evidence type="ECO:0000313" key="6">
    <source>
        <dbReference type="Proteomes" id="UP000256520"/>
    </source>
</evidence>
<dbReference type="InterPro" id="IPR036388">
    <property type="entry name" value="WH-like_DNA-bd_sf"/>
</dbReference>
<protein>
    <submittedName>
        <fullName evidence="5">MarR family transcriptional regulator</fullName>
    </submittedName>
</protein>